<accession>A0A645AJ90</accession>
<comment type="caution">
    <text evidence="2">The sequence shown here is derived from an EMBL/GenBank/DDBJ whole genome shotgun (WGS) entry which is preliminary data.</text>
</comment>
<sequence>MRHLFRQLGLAGAGLALHQQGPFERHGGIDRDDQVFGGDVAVGRLETHGRTPLAVARGRSLAVRAAGRNRPGVRPAAAPRGENGGVTSQRRCGMSAP</sequence>
<protein>
    <submittedName>
        <fullName evidence="2">Uncharacterized protein</fullName>
    </submittedName>
</protein>
<organism evidence="2">
    <name type="scientific">bioreactor metagenome</name>
    <dbReference type="NCBI Taxonomy" id="1076179"/>
    <lineage>
        <taxon>unclassified sequences</taxon>
        <taxon>metagenomes</taxon>
        <taxon>ecological metagenomes</taxon>
    </lineage>
</organism>
<name>A0A645AJ90_9ZZZZ</name>
<feature type="region of interest" description="Disordered" evidence="1">
    <location>
        <begin position="66"/>
        <end position="97"/>
    </location>
</feature>
<proteinExistence type="predicted"/>
<evidence type="ECO:0000256" key="1">
    <source>
        <dbReference type="SAM" id="MobiDB-lite"/>
    </source>
</evidence>
<gene>
    <name evidence="2" type="ORF">SDC9_96445</name>
</gene>
<dbReference type="AlphaFoldDB" id="A0A645AJ90"/>
<reference evidence="2" key="1">
    <citation type="submission" date="2019-08" db="EMBL/GenBank/DDBJ databases">
        <authorList>
            <person name="Kucharzyk K."/>
            <person name="Murdoch R.W."/>
            <person name="Higgins S."/>
            <person name="Loffler F."/>
        </authorList>
    </citation>
    <scope>NUCLEOTIDE SEQUENCE</scope>
</reference>
<dbReference type="EMBL" id="VSSQ01012643">
    <property type="protein sequence ID" value="MPM49714.1"/>
    <property type="molecule type" value="Genomic_DNA"/>
</dbReference>
<evidence type="ECO:0000313" key="2">
    <source>
        <dbReference type="EMBL" id="MPM49714.1"/>
    </source>
</evidence>